<dbReference type="EMBL" id="SOZE01000043">
    <property type="protein sequence ID" value="TFF33505.1"/>
    <property type="molecule type" value="Genomic_DNA"/>
</dbReference>
<gene>
    <name evidence="2" type="ORF">E2R66_25350</name>
</gene>
<comment type="caution">
    <text evidence="2">The sequence shown here is derived from an EMBL/GenBank/DDBJ whole genome shotgun (WGS) entry which is preliminary data.</text>
</comment>
<dbReference type="GO" id="GO:0005524">
    <property type="term" value="F:ATP binding"/>
    <property type="evidence" value="ECO:0007669"/>
    <property type="project" value="UniProtKB-KW"/>
</dbReference>
<dbReference type="AlphaFoldDB" id="A0A4Y8S4F5"/>
<dbReference type="PANTHER" id="PTHR43581:SF4">
    <property type="entry name" value="ATP_GTP PHOSPHATASE"/>
    <property type="match status" value="1"/>
</dbReference>
<reference evidence="2 3" key="1">
    <citation type="journal article" date="2017" name="Int. J. Syst. Evol. Microbiol.">
        <title>Mucilaginibacterpsychrotolerans sp. nov., isolated from peatlands.</title>
        <authorList>
            <person name="Deng Y."/>
            <person name="Shen L."/>
            <person name="Xu B."/>
            <person name="Liu Y."/>
            <person name="Gu Z."/>
            <person name="Liu H."/>
            <person name="Zhou Y."/>
        </authorList>
    </citation>
    <scope>NUCLEOTIDE SEQUENCE [LARGE SCALE GENOMIC DNA]</scope>
    <source>
        <strain evidence="2 3">NH7-4</strain>
    </source>
</reference>
<organism evidence="2 3">
    <name type="scientific">Mucilaginibacter psychrotolerans</name>
    <dbReference type="NCBI Taxonomy" id="1524096"/>
    <lineage>
        <taxon>Bacteria</taxon>
        <taxon>Pseudomonadati</taxon>
        <taxon>Bacteroidota</taxon>
        <taxon>Sphingobacteriia</taxon>
        <taxon>Sphingobacteriales</taxon>
        <taxon>Sphingobacteriaceae</taxon>
        <taxon>Mucilaginibacter</taxon>
    </lineage>
</organism>
<dbReference type="OrthoDB" id="9815944at2"/>
<feature type="domain" description="Endonuclease GajA/Old nuclease/RecF-like AAA" evidence="1">
    <location>
        <begin position="104"/>
        <end position="216"/>
    </location>
</feature>
<keyword evidence="3" id="KW-1185">Reference proteome</keyword>
<proteinExistence type="predicted"/>
<dbReference type="Pfam" id="PF13175">
    <property type="entry name" value="AAA_15"/>
    <property type="match status" value="1"/>
</dbReference>
<sequence length="484" mass="56199">MLYANIHPSTTAQSKLKYLAESIGKKYTSKLNEFLDNRDFDFRLKNIYIPTLRGLRNVGNANSDLYLERTFNDYFVHNNTEGDIQSKIYTGWSLYNDSKKLKLGGPTDRKKIEDFEFFLSESFFNNQKIVLTPRSDKEVVFLQIGNHEYPIYDLGDGIQSIIILTYPLFFNKGQKLNFFIEEPEHYLHPGFQRTFVETLLTFPEYQYFITTHSNHLLDITLEQNEISVYTFKKSFKDTANPGFVIENVENSDSNILSCIGVRNSSVFLSNCTIWVEGITDRIYVRKYLEVYQQSKNIKFKEDTHYSFVEYGGNNITHWSFLDDADGEHPNIEVERLCGKLFLITDKDGDGLTKNGNQSAKGLRQEQLNNTLKERYYCLRAREIENTLKPEILKKTIIETESSSQLDFKKAFDNESMYQSKKIGEYIDKHVIGLSKTYQDKSGTVKDKLNFAKKAVSNIKSNDDLGDEALTLTEKLYEFIKAHNR</sequence>
<protein>
    <submittedName>
        <fullName evidence="2">ATP-binding protein</fullName>
    </submittedName>
</protein>
<dbReference type="RefSeq" id="WP_133236302.1">
    <property type="nucleotide sequence ID" value="NZ_SOZE01000043.1"/>
</dbReference>
<keyword evidence="2" id="KW-0547">Nucleotide-binding</keyword>
<evidence type="ECO:0000313" key="2">
    <source>
        <dbReference type="EMBL" id="TFF33505.1"/>
    </source>
</evidence>
<evidence type="ECO:0000313" key="3">
    <source>
        <dbReference type="Proteomes" id="UP000297540"/>
    </source>
</evidence>
<evidence type="ECO:0000259" key="1">
    <source>
        <dbReference type="Pfam" id="PF13175"/>
    </source>
</evidence>
<dbReference type="Proteomes" id="UP000297540">
    <property type="component" value="Unassembled WGS sequence"/>
</dbReference>
<dbReference type="InterPro" id="IPR051396">
    <property type="entry name" value="Bact_Antivir_Def_Nuclease"/>
</dbReference>
<name>A0A4Y8S4F5_9SPHI</name>
<dbReference type="PANTHER" id="PTHR43581">
    <property type="entry name" value="ATP/GTP PHOSPHATASE"/>
    <property type="match status" value="1"/>
</dbReference>
<dbReference type="InterPro" id="IPR041685">
    <property type="entry name" value="AAA_GajA/Old/RecF-like"/>
</dbReference>
<keyword evidence="2" id="KW-0067">ATP-binding</keyword>
<accession>A0A4Y8S4F5</accession>